<keyword evidence="1" id="KW-0732">Signal</keyword>
<dbReference type="RefSeq" id="WP_023493818.1">
    <property type="nucleotide sequence ID" value="NZ_AYLO01000032.1"/>
</dbReference>
<protein>
    <recommendedName>
        <fullName evidence="4">Cytochrome c domain-containing protein</fullName>
    </recommendedName>
</protein>
<dbReference type="GO" id="GO:0020037">
    <property type="term" value="F:heme binding"/>
    <property type="evidence" value="ECO:0007669"/>
    <property type="project" value="InterPro"/>
</dbReference>
<dbReference type="eggNOG" id="COG2010">
    <property type="taxonomic scope" value="Bacteria"/>
</dbReference>
<gene>
    <name evidence="2" type="ORF">MGMO_33c00070</name>
</gene>
<sequence length="586" mass="63287">MKNNNFKSGIMACLAIALGSCALQPTSATTAVSGSPPFTIDQGKKWTSDARKSFYVQDQGSQIMPLSWIQALKLPDGTPFMSGSLSRYGYLPNDHSPTPGLPVGFTTNGSGSDKSIGLTCAACHTRQIEVDGTPYRIDGGPAIVNFQSFLSDLDTAVNTVLKDEVTFNAFANTVLGSASTPDKIKKLHDDVSAWFLRYDTLIKAALPATPWGPSRLDAVTMIFNRLTGLDIGPPPSYMIAGNIKRADVPVRYPFLWNAPIQDKTQWPGFADNGDKVLGLSRNLGEVFGVFATFHPKKDPNRVLGVDYLADNSANFAGLEKLEDLIEKIGPPQWPWPVDKNLAAKGKGIYEKTCAAGCHEIKKGAFRSFRHITWATPLQDVGTDSREYDVLAGMVDTGVLNGAGIPFLDDPLKPKDTAFHVLGLAVGASIIQQAESMLPGGGKHLSVKDKLKMKLSKAFARPGLEHLGSLKGAFKKPADKTTTEPFKYESRVLEGIWATAPYLHNGSVPTLAELLKPAAERAASFKIGPAYDTTNLGLAAEQTKFDYTLQTTDCSQRNSGNSRCGHEFGTTLSPADKKALLEYLKIL</sequence>
<dbReference type="Pfam" id="PF21419">
    <property type="entry name" value="RoxA-like_Cyt-c"/>
    <property type="match status" value="1"/>
</dbReference>
<dbReference type="InterPro" id="IPR047758">
    <property type="entry name" value="CytoC_perox"/>
</dbReference>
<feature type="signal peptide" evidence="1">
    <location>
        <begin position="1"/>
        <end position="22"/>
    </location>
</feature>
<dbReference type="NCBIfam" id="NF040606">
    <property type="entry name" value="CytoC_perox"/>
    <property type="match status" value="1"/>
</dbReference>
<feature type="chain" id="PRO_5004731835" description="Cytochrome c domain-containing protein" evidence="1">
    <location>
        <begin position="23"/>
        <end position="586"/>
    </location>
</feature>
<evidence type="ECO:0008006" key="4">
    <source>
        <dbReference type="Google" id="ProtNLM"/>
    </source>
</evidence>
<dbReference type="SUPFAM" id="SSF46626">
    <property type="entry name" value="Cytochrome c"/>
    <property type="match status" value="1"/>
</dbReference>
<dbReference type="Gene3D" id="1.10.760.10">
    <property type="entry name" value="Cytochrome c-like domain"/>
    <property type="match status" value="1"/>
</dbReference>
<accession>V5C8X9</accession>
<dbReference type="PATRIC" id="fig|1116472.3.peg.950"/>
<evidence type="ECO:0000256" key="1">
    <source>
        <dbReference type="SAM" id="SignalP"/>
    </source>
</evidence>
<evidence type="ECO:0000313" key="3">
    <source>
        <dbReference type="Proteomes" id="UP000017842"/>
    </source>
</evidence>
<reference evidence="2 3" key="1">
    <citation type="journal article" date="2013" name="Genome Announc.">
        <title>Draft Genome Sequence of the Methanotrophic Gammaproteobacterium Methyloglobulus morosus DSM 22980 Strain KoM1.</title>
        <authorList>
            <person name="Poehlein A."/>
            <person name="Deutzmann J.S."/>
            <person name="Daniel R."/>
            <person name="Simeonova D.D."/>
        </authorList>
    </citation>
    <scope>NUCLEOTIDE SEQUENCE [LARGE SCALE GENOMIC DNA]</scope>
    <source>
        <strain evidence="2 3">KoM1</strain>
    </source>
</reference>
<dbReference type="STRING" id="1116472.MGMO_33c00070"/>
<dbReference type="GO" id="GO:0009055">
    <property type="term" value="F:electron transfer activity"/>
    <property type="evidence" value="ECO:0007669"/>
    <property type="project" value="InterPro"/>
</dbReference>
<dbReference type="InterPro" id="IPR051395">
    <property type="entry name" value="Cytochrome_c_Peroxidase/MauG"/>
</dbReference>
<dbReference type="GO" id="GO:0004130">
    <property type="term" value="F:cytochrome-c peroxidase activity"/>
    <property type="evidence" value="ECO:0007669"/>
    <property type="project" value="TreeGrafter"/>
</dbReference>
<organism evidence="2 3">
    <name type="scientific">Methyloglobulus morosus KoM1</name>
    <dbReference type="NCBI Taxonomy" id="1116472"/>
    <lineage>
        <taxon>Bacteria</taxon>
        <taxon>Pseudomonadati</taxon>
        <taxon>Pseudomonadota</taxon>
        <taxon>Gammaproteobacteria</taxon>
        <taxon>Methylococcales</taxon>
        <taxon>Methylococcaceae</taxon>
        <taxon>Methyloglobulus</taxon>
    </lineage>
</organism>
<keyword evidence="3" id="KW-1185">Reference proteome</keyword>
<dbReference type="PROSITE" id="PS51257">
    <property type="entry name" value="PROKAR_LIPOPROTEIN"/>
    <property type="match status" value="1"/>
</dbReference>
<dbReference type="InterPro" id="IPR036909">
    <property type="entry name" value="Cyt_c-like_dom_sf"/>
</dbReference>
<dbReference type="PANTHER" id="PTHR30600">
    <property type="entry name" value="CYTOCHROME C PEROXIDASE-RELATED"/>
    <property type="match status" value="1"/>
</dbReference>
<comment type="caution">
    <text evidence="2">The sequence shown here is derived from an EMBL/GenBank/DDBJ whole genome shotgun (WGS) entry which is preliminary data.</text>
</comment>
<proteinExistence type="predicted"/>
<dbReference type="Proteomes" id="UP000017842">
    <property type="component" value="Unassembled WGS sequence"/>
</dbReference>
<dbReference type="PANTHER" id="PTHR30600:SF9">
    <property type="entry name" value="BLR7738 PROTEIN"/>
    <property type="match status" value="1"/>
</dbReference>
<dbReference type="AlphaFoldDB" id="V5C8X9"/>
<evidence type="ECO:0000313" key="2">
    <source>
        <dbReference type="EMBL" id="ESS73193.1"/>
    </source>
</evidence>
<name>V5C8X9_9GAMM</name>
<dbReference type="EMBL" id="AYLO01000032">
    <property type="protein sequence ID" value="ESS73193.1"/>
    <property type="molecule type" value="Genomic_DNA"/>
</dbReference>